<accession>A0A6N2ADR3</accession>
<comment type="caution">
    <text evidence="2">The sequence shown here is derived from an EMBL/GenBank/DDBJ whole genome shotgun (WGS) entry which is preliminary data.</text>
</comment>
<organism evidence="2">
    <name type="scientific">Solanum chilense</name>
    <name type="common">Tomato</name>
    <name type="synonym">Lycopersicon chilense</name>
    <dbReference type="NCBI Taxonomy" id="4083"/>
    <lineage>
        <taxon>Eukaryota</taxon>
        <taxon>Viridiplantae</taxon>
        <taxon>Streptophyta</taxon>
        <taxon>Embryophyta</taxon>
        <taxon>Tracheophyta</taxon>
        <taxon>Spermatophyta</taxon>
        <taxon>Magnoliopsida</taxon>
        <taxon>eudicotyledons</taxon>
        <taxon>Gunneridae</taxon>
        <taxon>Pentapetalae</taxon>
        <taxon>asterids</taxon>
        <taxon>lamiids</taxon>
        <taxon>Solanales</taxon>
        <taxon>Solanaceae</taxon>
        <taxon>Solanoideae</taxon>
        <taxon>Solaneae</taxon>
        <taxon>Solanum</taxon>
        <taxon>Solanum subgen. Lycopersicon</taxon>
    </lineage>
</organism>
<reference evidence="2" key="1">
    <citation type="submission" date="2019-05" db="EMBL/GenBank/DDBJ databases">
        <title>The de novo reference genome and transcriptome assemblies of the wild tomato species Solanum chilense.</title>
        <authorList>
            <person name="Stam R."/>
            <person name="Nosenko T."/>
            <person name="Hoerger A.C."/>
            <person name="Stephan W."/>
            <person name="Seidel M.A."/>
            <person name="Kuhn J.M.M."/>
            <person name="Haberer G."/>
            <person name="Tellier A."/>
        </authorList>
    </citation>
    <scope>NUCLEOTIDE SEQUENCE</scope>
    <source>
        <tissue evidence="2">Mature leaves</tissue>
    </source>
</reference>
<dbReference type="EMBL" id="RXGB01054911">
    <property type="protein sequence ID" value="TMW80477.1"/>
    <property type="molecule type" value="Genomic_DNA"/>
</dbReference>
<gene>
    <name evidence="2" type="ORF">EJD97_019456</name>
</gene>
<proteinExistence type="predicted"/>
<evidence type="ECO:0008006" key="3">
    <source>
        <dbReference type="Google" id="ProtNLM"/>
    </source>
</evidence>
<keyword evidence="1" id="KW-0732">Signal</keyword>
<sequence length="74" mass="8516">MEKATFLKVFLIFVLLILLGQGSHAKRDCSNDDDCAKIIRCIDTKPTCDLKKQRCYCPSPPNYETKRVQKSHQN</sequence>
<evidence type="ECO:0000313" key="2">
    <source>
        <dbReference type="EMBL" id="TMW80477.1"/>
    </source>
</evidence>
<dbReference type="AlphaFoldDB" id="A0A6N2ADR3"/>
<feature type="signal peptide" evidence="1">
    <location>
        <begin position="1"/>
        <end position="25"/>
    </location>
</feature>
<feature type="chain" id="PRO_5026817127" description="Late nodulin" evidence="1">
    <location>
        <begin position="26"/>
        <end position="74"/>
    </location>
</feature>
<name>A0A6N2ADR3_SOLCI</name>
<protein>
    <recommendedName>
        <fullName evidence="3">Late nodulin</fullName>
    </recommendedName>
</protein>
<evidence type="ECO:0000256" key="1">
    <source>
        <dbReference type="SAM" id="SignalP"/>
    </source>
</evidence>